<dbReference type="SUPFAM" id="SSF53448">
    <property type="entry name" value="Nucleotide-diphospho-sugar transferases"/>
    <property type="match status" value="1"/>
</dbReference>
<evidence type="ECO:0000256" key="1">
    <source>
        <dbReference type="PROSITE-ProRule" id="PRU00339"/>
    </source>
</evidence>
<proteinExistence type="predicted"/>
<feature type="repeat" description="TPR" evidence="1">
    <location>
        <begin position="311"/>
        <end position="344"/>
    </location>
</feature>
<reference evidence="3 4" key="1">
    <citation type="submission" date="2021-03" db="EMBL/GenBank/DDBJ databases">
        <title>Caproiciproducens sp. nov. isolated from feces of cow.</title>
        <authorList>
            <person name="Choi J.-Y."/>
        </authorList>
    </citation>
    <scope>NUCLEOTIDE SEQUENCE [LARGE SCALE GENOMIC DNA]</scope>
    <source>
        <strain evidence="3 4">AGMB10547</strain>
    </source>
</reference>
<dbReference type="Gene3D" id="1.25.40.10">
    <property type="entry name" value="Tetratricopeptide repeat domain"/>
    <property type="match status" value="2"/>
</dbReference>
<dbReference type="Gene3D" id="3.90.550.10">
    <property type="entry name" value="Spore Coat Polysaccharide Biosynthesis Protein SpsA, Chain A"/>
    <property type="match status" value="1"/>
</dbReference>
<dbReference type="SUPFAM" id="SSF48452">
    <property type="entry name" value="TPR-like"/>
    <property type="match status" value="1"/>
</dbReference>
<dbReference type="InterPro" id="IPR019734">
    <property type="entry name" value="TPR_rpt"/>
</dbReference>
<evidence type="ECO:0000259" key="2">
    <source>
        <dbReference type="Pfam" id="PF00535"/>
    </source>
</evidence>
<name>A0ABS7DM14_9FIRM</name>
<evidence type="ECO:0000313" key="4">
    <source>
        <dbReference type="Proteomes" id="UP000719942"/>
    </source>
</evidence>
<dbReference type="PROSITE" id="PS50005">
    <property type="entry name" value="TPR"/>
    <property type="match status" value="1"/>
</dbReference>
<dbReference type="InterPro" id="IPR029044">
    <property type="entry name" value="Nucleotide-diphossugar_trans"/>
</dbReference>
<evidence type="ECO:0000313" key="3">
    <source>
        <dbReference type="EMBL" id="MBW7572344.1"/>
    </source>
</evidence>
<keyword evidence="4" id="KW-1185">Reference proteome</keyword>
<gene>
    <name evidence="3" type="ORF">J5W02_05910</name>
</gene>
<accession>A0ABS7DM14</accession>
<dbReference type="SMART" id="SM00028">
    <property type="entry name" value="TPR"/>
    <property type="match status" value="5"/>
</dbReference>
<dbReference type="Pfam" id="PF13432">
    <property type="entry name" value="TPR_16"/>
    <property type="match status" value="1"/>
</dbReference>
<keyword evidence="1" id="KW-0802">TPR repeat</keyword>
<dbReference type="Pfam" id="PF00535">
    <property type="entry name" value="Glycos_transf_2"/>
    <property type="match status" value="1"/>
</dbReference>
<dbReference type="EMBL" id="JAGFNZ010000002">
    <property type="protein sequence ID" value="MBW7572344.1"/>
    <property type="molecule type" value="Genomic_DNA"/>
</dbReference>
<dbReference type="Proteomes" id="UP000719942">
    <property type="component" value="Unassembled WGS sequence"/>
</dbReference>
<dbReference type="PANTHER" id="PTHR43630">
    <property type="entry name" value="POLY-BETA-1,6-N-ACETYL-D-GLUCOSAMINE SYNTHASE"/>
    <property type="match status" value="1"/>
</dbReference>
<comment type="caution">
    <text evidence="3">The sequence shown here is derived from an EMBL/GenBank/DDBJ whole genome shotgun (WGS) entry which is preliminary data.</text>
</comment>
<protein>
    <submittedName>
        <fullName evidence="3">Tetratricopeptide repeat protein</fullName>
    </submittedName>
</protein>
<feature type="domain" description="Glycosyltransferase 2-like" evidence="2">
    <location>
        <begin position="8"/>
        <end position="127"/>
    </location>
</feature>
<dbReference type="RefSeq" id="WP_219964751.1">
    <property type="nucleotide sequence ID" value="NZ_JAGFNZ010000002.1"/>
</dbReference>
<dbReference type="Pfam" id="PF13181">
    <property type="entry name" value="TPR_8"/>
    <property type="match status" value="1"/>
</dbReference>
<dbReference type="InterPro" id="IPR001173">
    <property type="entry name" value="Glyco_trans_2-like"/>
</dbReference>
<sequence>MNEKKQLSLCMVTKNDEKYLVDSLKEFKEVADETVLVDIGSTDRTVELARQEGAQVYQMEWTDSWSEAKNLCLEHAAGRWVLFLQPGEMVPEEHRGKIRELLMNPNVEGYLFHLDGTTREHTVSSPVQSLRLFRNRKEYRFQYRSFERIPDEQINALEPASVRIVHRDDTALFRELGKRIPLVQKDLEERPLDSYVRYLAGMELLNQKKYEESVPHFQAAIAEVNFDDLFAPHLLKCLGWAYLCLQKYEEALNTLSEGIKNFPVYSDYFILRAEIHKQLGQYGEALQDLDACLKIKEQAERCVPCPEIGDFVLFETLGEIHEQLSNSRQALACYQRAYELNSAKRGLLHKIGRLIHKTASVEVMEHLLKLSVEQKNPERLAALMEILFQQREYVKVLDYMEALESLLGKGEQTESIRLSCRLMLGEEQEDFSAIGKESPFYSQILLLQIQNRWFRDQFPQAEQLLAEMDDTQGIDEPVKALHRFIQELLTGKETYGKALLRPEYETAAELHDHFLWLGQEEKAKVLLSFLLKQANDDDFINLARAWARGNHFEIIEMIFRCISDEEKQKVFKQKVIEQLLSDEKTELAKQVIQLGKPQAIGDLEYVLWARFFMKNLQEWIRKTQAAVGGKAETQAVPDRQYKELLAFFNRLHIVREPEKDNFHHGEWKLTCAEIHKQTGIYYEKMENRTGALTAYLRTLQWEPLNEHAQERISCFFEKDPELFHVFLVKSKWAAEGEWFQSKREFENYIYGFIHFRRQLFEQSLSFFIQNTEDEAVSSVSMAYRIAILWIEGKRAEAENQLNQLNETSGLLPLIFSICKNYALCRLEEGVRKYPYSERIRSERERIRSKSR</sequence>
<dbReference type="InterPro" id="IPR011990">
    <property type="entry name" value="TPR-like_helical_dom_sf"/>
</dbReference>
<dbReference type="PANTHER" id="PTHR43630:SF2">
    <property type="entry name" value="GLYCOSYLTRANSFERASE"/>
    <property type="match status" value="1"/>
</dbReference>
<organism evidence="3 4">
    <name type="scientific">Caproiciproducens faecalis</name>
    <dbReference type="NCBI Taxonomy" id="2820301"/>
    <lineage>
        <taxon>Bacteria</taxon>
        <taxon>Bacillati</taxon>
        <taxon>Bacillota</taxon>
        <taxon>Clostridia</taxon>
        <taxon>Eubacteriales</taxon>
        <taxon>Acutalibacteraceae</taxon>
        <taxon>Caproiciproducens</taxon>
    </lineage>
</organism>